<feature type="region of interest" description="Disordered" evidence="1">
    <location>
        <begin position="244"/>
        <end position="273"/>
    </location>
</feature>
<protein>
    <submittedName>
        <fullName evidence="2">Uncharacterized protein</fullName>
    </submittedName>
</protein>
<accession>A0A0E0PDT5</accession>
<dbReference type="AlphaFoldDB" id="A0A0E0PDT5"/>
<sequence length="273" mass="28196">MMITASGPPCRSRGRGDTGGDHRRLPPSSTSPPPEQTTGNRAAARKAAAGPSFSLEGAGRCPRPQPVGGRRRCGGIGVGVGALGWARGGDRGGTAGRRRLGAEQGRRRRRRIWCPSPDPAVRPPPGTMVAPKEAGKGDAGGGKGGAAATRVASPDPGWGSGRRRGGAKTGRQGRRRGGRATAAAARSRRGRGAAVGVCQASVLASVMLWRRALAGHTLYLAGSGRPRPDHRLHAEWQLVGETATRGRQERRRLAVGQPPARHGASTGGGSRRC</sequence>
<feature type="region of interest" description="Disordered" evidence="1">
    <location>
        <begin position="84"/>
        <end position="187"/>
    </location>
</feature>
<reference evidence="3" key="1">
    <citation type="submission" date="2013-06" db="EMBL/GenBank/DDBJ databases">
        <authorList>
            <person name="Zhao Q."/>
        </authorList>
    </citation>
    <scope>NUCLEOTIDE SEQUENCE</scope>
    <source>
        <strain evidence="3">cv. W1943</strain>
    </source>
</reference>
<organism evidence="2 3">
    <name type="scientific">Oryza rufipogon</name>
    <name type="common">Brownbeard rice</name>
    <name type="synonym">Asian wild rice</name>
    <dbReference type="NCBI Taxonomy" id="4529"/>
    <lineage>
        <taxon>Eukaryota</taxon>
        <taxon>Viridiplantae</taxon>
        <taxon>Streptophyta</taxon>
        <taxon>Embryophyta</taxon>
        <taxon>Tracheophyta</taxon>
        <taxon>Spermatophyta</taxon>
        <taxon>Magnoliopsida</taxon>
        <taxon>Liliopsida</taxon>
        <taxon>Poales</taxon>
        <taxon>Poaceae</taxon>
        <taxon>BOP clade</taxon>
        <taxon>Oryzoideae</taxon>
        <taxon>Oryzeae</taxon>
        <taxon>Oryzinae</taxon>
        <taxon>Oryza</taxon>
    </lineage>
</organism>
<dbReference type="EnsemblPlants" id="ORUFI04G26310.1">
    <property type="protein sequence ID" value="ORUFI04G26310.1"/>
    <property type="gene ID" value="ORUFI04G26310"/>
</dbReference>
<dbReference type="HOGENOM" id="CLU_1020786_0_0_1"/>
<evidence type="ECO:0000313" key="3">
    <source>
        <dbReference type="Proteomes" id="UP000008022"/>
    </source>
</evidence>
<evidence type="ECO:0000256" key="1">
    <source>
        <dbReference type="SAM" id="MobiDB-lite"/>
    </source>
</evidence>
<feature type="compositionally biased region" description="Basic and acidic residues" evidence="1">
    <location>
        <begin position="14"/>
        <end position="24"/>
    </location>
</feature>
<proteinExistence type="predicted"/>
<keyword evidence="3" id="KW-1185">Reference proteome</keyword>
<feature type="region of interest" description="Disordered" evidence="1">
    <location>
        <begin position="1"/>
        <end position="72"/>
    </location>
</feature>
<dbReference type="Gramene" id="ORUFI04G26310.1">
    <property type="protein sequence ID" value="ORUFI04G26310.1"/>
    <property type="gene ID" value="ORUFI04G26310"/>
</dbReference>
<feature type="compositionally biased region" description="Pro residues" evidence="1">
    <location>
        <begin position="116"/>
        <end position="126"/>
    </location>
</feature>
<dbReference type="OMA" id="CVWTASA"/>
<name>A0A0E0PDT5_ORYRU</name>
<feature type="compositionally biased region" description="Basic residues" evidence="1">
    <location>
        <begin position="161"/>
        <end position="178"/>
    </location>
</feature>
<reference evidence="2" key="2">
    <citation type="submission" date="2015-06" db="UniProtKB">
        <authorList>
            <consortium name="EnsemblPlants"/>
        </authorList>
    </citation>
    <scope>IDENTIFICATION</scope>
</reference>
<dbReference type="Proteomes" id="UP000008022">
    <property type="component" value="Unassembled WGS sequence"/>
</dbReference>
<evidence type="ECO:0000313" key="2">
    <source>
        <dbReference type="EnsemblPlants" id="ORUFI04G26310.1"/>
    </source>
</evidence>